<protein>
    <submittedName>
        <fullName evidence="1">Uncharacterized protein</fullName>
    </submittedName>
</protein>
<gene>
    <name evidence="1" type="ORF">BV22DRAFT_672871</name>
</gene>
<comment type="caution">
    <text evidence="1">The sequence shown here is derived from an EMBL/GenBank/DDBJ whole genome shotgun (WGS) entry which is preliminary data.</text>
</comment>
<dbReference type="EMBL" id="MU266493">
    <property type="protein sequence ID" value="KAH7922212.1"/>
    <property type="molecule type" value="Genomic_DNA"/>
</dbReference>
<evidence type="ECO:0000313" key="2">
    <source>
        <dbReference type="Proteomes" id="UP000790709"/>
    </source>
</evidence>
<proteinExistence type="predicted"/>
<sequence>MMHCGVPGHTSRSGRCTAMNCTDTVEDPQLQRCSGCLANVYCSKECQRSHWKADHRENCKILRVGLKTSVCRDIRQSLPLICLIESTHWVRHGEKLGKLIDEARQRWPQDRDRLAVEMDMRIFPPAFSVHPLDHYSEIFSHSCWTRVIGALQHEQRRSQSNVLTVVKFENGNTLHTLFSPRVGLKWTCNWPPPELEHKLRGEASLWRA</sequence>
<name>A0ACB8B9U7_9AGAM</name>
<keyword evidence="2" id="KW-1185">Reference proteome</keyword>
<evidence type="ECO:0000313" key="1">
    <source>
        <dbReference type="EMBL" id="KAH7922212.1"/>
    </source>
</evidence>
<reference evidence="1" key="1">
    <citation type="journal article" date="2021" name="New Phytol.">
        <title>Evolutionary innovations through gain and loss of genes in the ectomycorrhizal Boletales.</title>
        <authorList>
            <person name="Wu G."/>
            <person name="Miyauchi S."/>
            <person name="Morin E."/>
            <person name="Kuo A."/>
            <person name="Drula E."/>
            <person name="Varga T."/>
            <person name="Kohler A."/>
            <person name="Feng B."/>
            <person name="Cao Y."/>
            <person name="Lipzen A."/>
            <person name="Daum C."/>
            <person name="Hundley H."/>
            <person name="Pangilinan J."/>
            <person name="Johnson J."/>
            <person name="Barry K."/>
            <person name="LaButti K."/>
            <person name="Ng V."/>
            <person name="Ahrendt S."/>
            <person name="Min B."/>
            <person name="Choi I.G."/>
            <person name="Park H."/>
            <person name="Plett J.M."/>
            <person name="Magnuson J."/>
            <person name="Spatafora J.W."/>
            <person name="Nagy L.G."/>
            <person name="Henrissat B."/>
            <person name="Grigoriev I.V."/>
            <person name="Yang Z.L."/>
            <person name="Xu J."/>
            <person name="Martin F.M."/>
        </authorList>
    </citation>
    <scope>NUCLEOTIDE SEQUENCE</scope>
    <source>
        <strain evidence="1">KUC20120723A-06</strain>
    </source>
</reference>
<dbReference type="Proteomes" id="UP000790709">
    <property type="component" value="Unassembled WGS sequence"/>
</dbReference>
<accession>A0ACB8B9U7</accession>
<organism evidence="1 2">
    <name type="scientific">Leucogyrophana mollusca</name>
    <dbReference type="NCBI Taxonomy" id="85980"/>
    <lineage>
        <taxon>Eukaryota</taxon>
        <taxon>Fungi</taxon>
        <taxon>Dikarya</taxon>
        <taxon>Basidiomycota</taxon>
        <taxon>Agaricomycotina</taxon>
        <taxon>Agaricomycetes</taxon>
        <taxon>Agaricomycetidae</taxon>
        <taxon>Boletales</taxon>
        <taxon>Boletales incertae sedis</taxon>
        <taxon>Leucogyrophana</taxon>
    </lineage>
</organism>